<dbReference type="PIRSF" id="PIRSF001589">
    <property type="entry name" value="Asn_synthetase_glu-h"/>
    <property type="match status" value="1"/>
</dbReference>
<reference evidence="12 13" key="1">
    <citation type="submission" date="2021-06" db="EMBL/GenBank/DDBJ databases">
        <title>Bradyrhizobium sp. S2-11-4 Genome sequencing.</title>
        <authorList>
            <person name="Jin L."/>
        </authorList>
    </citation>
    <scope>NUCLEOTIDE SEQUENCE [LARGE SCALE GENOMIC DNA]</scope>
    <source>
        <strain evidence="12 13">S2-11-4</strain>
    </source>
</reference>
<evidence type="ECO:0000256" key="9">
    <source>
        <dbReference type="PIRSR" id="PIRSR001589-2"/>
    </source>
</evidence>
<dbReference type="PANTHER" id="PTHR43284:SF1">
    <property type="entry name" value="ASPARAGINE SYNTHETASE"/>
    <property type="match status" value="1"/>
</dbReference>
<dbReference type="SUPFAM" id="SSF56235">
    <property type="entry name" value="N-terminal nucleophile aminohydrolases (Ntn hydrolases)"/>
    <property type="match status" value="1"/>
</dbReference>
<dbReference type="EC" id="6.3.5.4" evidence="3"/>
<proteinExistence type="inferred from homology"/>
<name>A0A975RYA9_9BRAD</name>
<feature type="binding site" evidence="9">
    <location>
        <position position="101"/>
    </location>
    <ligand>
        <name>L-glutamine</name>
        <dbReference type="ChEBI" id="CHEBI:58359"/>
    </ligand>
</feature>
<keyword evidence="8" id="KW-0061">Asparagine biosynthesis</keyword>
<dbReference type="PANTHER" id="PTHR43284">
    <property type="entry name" value="ASPARAGINE SYNTHETASE (GLUTAMINE-HYDROLYZING)"/>
    <property type="match status" value="1"/>
</dbReference>
<comment type="similarity">
    <text evidence="2">Belongs to the asparagine synthetase family.</text>
</comment>
<feature type="active site" description="For GATase activity" evidence="8">
    <location>
        <position position="2"/>
    </location>
</feature>
<keyword evidence="4 9" id="KW-0547">Nucleotide-binding</keyword>
<gene>
    <name evidence="12" type="primary">asnB</name>
    <name evidence="12" type="ORF">KMZ93_09545</name>
</gene>
<evidence type="ECO:0000259" key="11">
    <source>
        <dbReference type="PROSITE" id="PS51278"/>
    </source>
</evidence>
<dbReference type="NCBIfam" id="TIGR01536">
    <property type="entry name" value="asn_synth_AEB"/>
    <property type="match status" value="1"/>
</dbReference>
<feature type="site" description="Important for beta-aspartyl-AMP intermediate formation" evidence="10">
    <location>
        <position position="366"/>
    </location>
</feature>
<protein>
    <recommendedName>
        <fullName evidence="3">asparagine synthase (glutamine-hydrolyzing)</fullName>
        <ecNumber evidence="3">6.3.5.4</ecNumber>
    </recommendedName>
</protein>
<evidence type="ECO:0000256" key="10">
    <source>
        <dbReference type="PIRSR" id="PIRSR001589-3"/>
    </source>
</evidence>
<accession>A0A975RYA9</accession>
<evidence type="ECO:0000256" key="4">
    <source>
        <dbReference type="ARBA" id="ARBA00022741"/>
    </source>
</evidence>
<dbReference type="InterPro" id="IPR001962">
    <property type="entry name" value="Asn_synthase"/>
</dbReference>
<dbReference type="GO" id="GO:0005829">
    <property type="term" value="C:cytosol"/>
    <property type="evidence" value="ECO:0007669"/>
    <property type="project" value="TreeGrafter"/>
</dbReference>
<dbReference type="EMBL" id="CP076136">
    <property type="protein sequence ID" value="QWG25092.1"/>
    <property type="molecule type" value="Genomic_DNA"/>
</dbReference>
<keyword evidence="13" id="KW-1185">Reference proteome</keyword>
<dbReference type="Pfam" id="PF13537">
    <property type="entry name" value="GATase_7"/>
    <property type="match status" value="1"/>
</dbReference>
<evidence type="ECO:0000313" key="12">
    <source>
        <dbReference type="EMBL" id="QWG25092.1"/>
    </source>
</evidence>
<dbReference type="AlphaFoldDB" id="A0A975RYA9"/>
<feature type="binding site" evidence="9">
    <location>
        <position position="264"/>
    </location>
    <ligand>
        <name>ATP</name>
        <dbReference type="ChEBI" id="CHEBI:30616"/>
    </ligand>
</feature>
<comment type="catalytic activity">
    <reaction evidence="7">
        <text>L-aspartate + L-glutamine + ATP + H2O = L-asparagine + L-glutamate + AMP + diphosphate + H(+)</text>
        <dbReference type="Rhea" id="RHEA:12228"/>
        <dbReference type="ChEBI" id="CHEBI:15377"/>
        <dbReference type="ChEBI" id="CHEBI:15378"/>
        <dbReference type="ChEBI" id="CHEBI:29985"/>
        <dbReference type="ChEBI" id="CHEBI:29991"/>
        <dbReference type="ChEBI" id="CHEBI:30616"/>
        <dbReference type="ChEBI" id="CHEBI:33019"/>
        <dbReference type="ChEBI" id="CHEBI:58048"/>
        <dbReference type="ChEBI" id="CHEBI:58359"/>
        <dbReference type="ChEBI" id="CHEBI:456215"/>
        <dbReference type="EC" id="6.3.5.4"/>
    </reaction>
</comment>
<dbReference type="Pfam" id="PF00733">
    <property type="entry name" value="Asn_synthase"/>
    <property type="match status" value="1"/>
</dbReference>
<dbReference type="GO" id="GO:0006529">
    <property type="term" value="P:asparagine biosynthetic process"/>
    <property type="evidence" value="ECO:0007669"/>
    <property type="project" value="UniProtKB-KW"/>
</dbReference>
<dbReference type="InterPro" id="IPR014729">
    <property type="entry name" value="Rossmann-like_a/b/a_fold"/>
</dbReference>
<feature type="domain" description="Glutamine amidotransferase type-2" evidence="11">
    <location>
        <begin position="2"/>
        <end position="214"/>
    </location>
</feature>
<dbReference type="InterPro" id="IPR033738">
    <property type="entry name" value="AsnB_N"/>
</dbReference>
<dbReference type="InterPro" id="IPR029055">
    <property type="entry name" value="Ntn_hydrolases_N"/>
</dbReference>
<keyword evidence="6 8" id="KW-0315">Glutamine amidotransferase</keyword>
<dbReference type="RefSeq" id="WP_215605832.1">
    <property type="nucleotide sequence ID" value="NZ_CP076136.1"/>
</dbReference>
<feature type="binding site" evidence="9">
    <location>
        <position position="290"/>
    </location>
    <ligand>
        <name>ATP</name>
        <dbReference type="ChEBI" id="CHEBI:30616"/>
    </ligand>
</feature>
<evidence type="ECO:0000313" key="13">
    <source>
        <dbReference type="Proteomes" id="UP000676951"/>
    </source>
</evidence>
<evidence type="ECO:0000256" key="2">
    <source>
        <dbReference type="ARBA" id="ARBA00005752"/>
    </source>
</evidence>
<dbReference type="InterPro" id="IPR051786">
    <property type="entry name" value="ASN_synthetase/amidase"/>
</dbReference>
<sequence>MCGIAGWFSTAPLSELESQLRLKAMCDAIVHRGPDDDGYFITDQVALGMRRLSIVDLQGGHQPMTSEDGAIQLVFNGEIFNHTQLRASLQARGVRFRTSSDTEVVLRLYEERGLKAFDELNGMFAVAIFDARDHSLLLVRDRLGVKPLYYSWDGRQLIFASEIKAIIATLPMTPAVNPRAIWDYLTFRYVPAPHTIWNGISKLLPAHRLKISRGAPTPLIERWWALPRPLRTTADDATIVERFASLLQNAVDIRMRADVPVGILLSGGLDSSVIAAMAAPSHPRLSTFSVAFEGAGDIDERKWAHLVATQLQTDHHDIVIGKKEFTDFLPDFVYYTDEPLADLASIPLYYVCKLARENVKVVLSGEGSDEILGGYSFDVWAQRWDEAANADNLYQRALRAIGARSNSRFDRGLLDLRQAVQPLTMTAYMSSAAKRQLLLDQSDMQDSLDGTRARLRDFGDASPLSQALFTYCQDWLVEDLLMKADKMSMANSLELRTPFLDYRVVEMASRLPDHWRVGSESDGRYSTKRILRHAAAKLVPSDIISRHKMGFPVPVYEWLSDELKPLAHDCLCSQGTKLRSWFKADALAELVARGTAVNAANDDRHRLWNAMILELWFRRWKA</sequence>
<feature type="binding site" evidence="9">
    <location>
        <begin position="364"/>
        <end position="365"/>
    </location>
    <ligand>
        <name>ATP</name>
        <dbReference type="ChEBI" id="CHEBI:30616"/>
    </ligand>
</feature>
<evidence type="ECO:0000256" key="8">
    <source>
        <dbReference type="PIRSR" id="PIRSR001589-1"/>
    </source>
</evidence>
<evidence type="ECO:0000256" key="7">
    <source>
        <dbReference type="ARBA" id="ARBA00048741"/>
    </source>
</evidence>
<keyword evidence="12" id="KW-0436">Ligase</keyword>
<evidence type="ECO:0000256" key="3">
    <source>
        <dbReference type="ARBA" id="ARBA00012737"/>
    </source>
</evidence>
<dbReference type="CDD" id="cd00712">
    <property type="entry name" value="AsnB"/>
    <property type="match status" value="1"/>
</dbReference>
<dbReference type="Gene3D" id="3.60.20.10">
    <property type="entry name" value="Glutamine Phosphoribosylpyrophosphate, subunit 1, domain 1"/>
    <property type="match status" value="1"/>
</dbReference>
<dbReference type="PROSITE" id="PS51278">
    <property type="entry name" value="GATASE_TYPE_2"/>
    <property type="match status" value="1"/>
</dbReference>
<dbReference type="GO" id="GO:0004066">
    <property type="term" value="F:asparagine synthase (glutamine-hydrolyzing) activity"/>
    <property type="evidence" value="ECO:0007669"/>
    <property type="project" value="UniProtKB-EC"/>
</dbReference>
<evidence type="ECO:0000256" key="1">
    <source>
        <dbReference type="ARBA" id="ARBA00005187"/>
    </source>
</evidence>
<organism evidence="12 13">
    <name type="scientific">Bradyrhizobium sediminis</name>
    <dbReference type="NCBI Taxonomy" id="2840469"/>
    <lineage>
        <taxon>Bacteria</taxon>
        <taxon>Pseudomonadati</taxon>
        <taxon>Pseudomonadota</taxon>
        <taxon>Alphaproteobacteria</taxon>
        <taxon>Hyphomicrobiales</taxon>
        <taxon>Nitrobacteraceae</taxon>
        <taxon>Bradyrhizobium</taxon>
    </lineage>
</organism>
<keyword evidence="8" id="KW-0028">Amino-acid biosynthesis</keyword>
<dbReference type="GO" id="GO:0005524">
    <property type="term" value="F:ATP binding"/>
    <property type="evidence" value="ECO:0007669"/>
    <property type="project" value="UniProtKB-KW"/>
</dbReference>
<dbReference type="SUPFAM" id="SSF52402">
    <property type="entry name" value="Adenine nucleotide alpha hydrolases-like"/>
    <property type="match status" value="1"/>
</dbReference>
<comment type="pathway">
    <text evidence="1">Amino-acid biosynthesis; L-asparagine biosynthesis; L-asparagine from L-aspartate (L-Gln route): step 1/1.</text>
</comment>
<dbReference type="CDD" id="cd01991">
    <property type="entry name" value="Asn_synthase_B_C"/>
    <property type="match status" value="1"/>
</dbReference>
<dbReference type="InterPro" id="IPR017932">
    <property type="entry name" value="GATase_2_dom"/>
</dbReference>
<evidence type="ECO:0000256" key="6">
    <source>
        <dbReference type="ARBA" id="ARBA00022962"/>
    </source>
</evidence>
<dbReference type="InterPro" id="IPR006426">
    <property type="entry name" value="Asn_synth_AEB"/>
</dbReference>
<evidence type="ECO:0000256" key="5">
    <source>
        <dbReference type="ARBA" id="ARBA00022840"/>
    </source>
</evidence>
<keyword evidence="5 9" id="KW-0067">ATP-binding</keyword>
<dbReference type="Proteomes" id="UP000676951">
    <property type="component" value="Chromosome"/>
</dbReference>
<dbReference type="Gene3D" id="3.40.50.620">
    <property type="entry name" value="HUPs"/>
    <property type="match status" value="2"/>
</dbReference>